<comment type="function">
    <text evidence="14">Catalyzes the reduction of the glycolytic intermediate dihydroxyacetone phosphate (DHAP) to sn-glycerol 3-phosphate (G3P), the key precursor for phospholipid synthesis.</text>
</comment>
<feature type="binding site" evidence="14">
    <location>
        <position position="265"/>
    </location>
    <ligand>
        <name>sn-glycerol 3-phosphate</name>
        <dbReference type="ChEBI" id="CHEBI:57597"/>
    </ligand>
</feature>
<dbReference type="SUPFAM" id="SSF51735">
    <property type="entry name" value="NAD(P)-binding Rossmann-fold domains"/>
    <property type="match status" value="1"/>
</dbReference>
<comment type="subcellular location">
    <subcellularLocation>
        <location evidence="14">Cytoplasm</location>
    </subcellularLocation>
</comment>
<name>A0A069CVF7_WEIOS</name>
<evidence type="ECO:0000256" key="2">
    <source>
        <dbReference type="ARBA" id="ARBA00022516"/>
    </source>
</evidence>
<dbReference type="PIRSF" id="PIRSF000114">
    <property type="entry name" value="Glycerol-3-P_dh"/>
    <property type="match status" value="1"/>
</dbReference>
<dbReference type="InterPro" id="IPR011128">
    <property type="entry name" value="G3P_DH_NAD-dep_N"/>
</dbReference>
<dbReference type="GO" id="GO:0141152">
    <property type="term" value="F:glycerol-3-phosphate dehydrogenase (NAD+) activity"/>
    <property type="evidence" value="ECO:0007669"/>
    <property type="project" value="RHEA"/>
</dbReference>
<keyword evidence="8 14" id="KW-0594">Phospholipid biosynthesis</keyword>
<sequence length="344" mass="36718">MENNIVGKEVIAVLGAGSWGTALAHVAAENGHDVRLWTYKPTQVNEINELHRNHQYLGDNPIHPAVVATADMQTAVRGATMVLTVVPTKATRQVARQLAAVLVALDQQVTLVAATKGIEANTYKRPSEMLAEEIPQANRLGIGIIAGPSHAEGVIKHDPTLVTMAAEDLQIAKQMQAAFSNQFFRAYTNTDLVGSEFGGALKNVIAIGAGAIEALGFDANAKAALFTRGLAEMSRLGQAFGANPLTFMGLAGVGDLFVTATSVHSRNFRAGLELGKNKSVDEVVSEMGMVIEGISTTKVVHELGRLKHVPMPITDAIYSVLYEGKNTKEVVTALMERELQQEGN</sequence>
<feature type="binding site" evidence="14">
    <location>
        <position position="18"/>
    </location>
    <ligand>
        <name>NADPH</name>
        <dbReference type="ChEBI" id="CHEBI:57783"/>
    </ligand>
</feature>
<evidence type="ECO:0000256" key="16">
    <source>
        <dbReference type="PIRSR" id="PIRSR000114-2"/>
    </source>
</evidence>
<dbReference type="GO" id="GO:0005975">
    <property type="term" value="P:carbohydrate metabolic process"/>
    <property type="evidence" value="ECO:0007669"/>
    <property type="project" value="InterPro"/>
</dbReference>
<evidence type="ECO:0000256" key="12">
    <source>
        <dbReference type="ARBA" id="ARBA00069372"/>
    </source>
</evidence>
<dbReference type="PRINTS" id="PR00077">
    <property type="entry name" value="GPDHDRGNASE"/>
</dbReference>
<dbReference type="AlphaFoldDB" id="A0A069CVF7"/>
<feature type="active site" description="Proton acceptor" evidence="14 15">
    <location>
        <position position="202"/>
    </location>
</feature>
<evidence type="ECO:0000256" key="7">
    <source>
        <dbReference type="ARBA" id="ARBA00023098"/>
    </source>
</evidence>
<feature type="binding site" evidence="14">
    <location>
        <position position="40"/>
    </location>
    <ligand>
        <name>NADPH</name>
        <dbReference type="ChEBI" id="CHEBI:57783"/>
    </ligand>
</feature>
<dbReference type="GO" id="GO:0008654">
    <property type="term" value="P:phospholipid biosynthetic process"/>
    <property type="evidence" value="ECO:0007669"/>
    <property type="project" value="UniProtKB-KW"/>
</dbReference>
<feature type="binding site" evidence="14">
    <location>
        <position position="19"/>
    </location>
    <ligand>
        <name>NADPH</name>
        <dbReference type="ChEBI" id="CHEBI:57783"/>
    </ligand>
</feature>
<dbReference type="GO" id="GO:0141153">
    <property type="term" value="F:glycerol-3-phosphate dehydrogenase (NADP+) activity"/>
    <property type="evidence" value="ECO:0007669"/>
    <property type="project" value="RHEA"/>
</dbReference>
<dbReference type="PANTHER" id="PTHR11728">
    <property type="entry name" value="GLYCEROL-3-PHOSPHATE DEHYDROGENASE"/>
    <property type="match status" value="1"/>
</dbReference>
<dbReference type="InterPro" id="IPR013328">
    <property type="entry name" value="6PGD_dom2"/>
</dbReference>
<comment type="catalytic activity">
    <reaction evidence="10">
        <text>sn-glycerol 3-phosphate + NADP(+) = dihydroxyacetone phosphate + NADPH + H(+)</text>
        <dbReference type="Rhea" id="RHEA:11096"/>
        <dbReference type="ChEBI" id="CHEBI:15378"/>
        <dbReference type="ChEBI" id="CHEBI:57597"/>
        <dbReference type="ChEBI" id="CHEBI:57642"/>
        <dbReference type="ChEBI" id="CHEBI:57783"/>
        <dbReference type="ChEBI" id="CHEBI:58349"/>
        <dbReference type="EC" id="1.1.1.94"/>
    </reaction>
    <physiologicalReaction direction="right-to-left" evidence="10">
        <dbReference type="Rhea" id="RHEA:11098"/>
    </physiologicalReaction>
</comment>
<dbReference type="Pfam" id="PF07479">
    <property type="entry name" value="NAD_Gly3P_dh_C"/>
    <property type="match status" value="1"/>
</dbReference>
<feature type="binding site" evidence="14">
    <location>
        <position position="255"/>
    </location>
    <ligand>
        <name>sn-glycerol 3-phosphate</name>
        <dbReference type="ChEBI" id="CHEBI:57597"/>
    </ligand>
</feature>
<dbReference type="NCBIfam" id="NF000941">
    <property type="entry name" value="PRK00094.1-3"/>
    <property type="match status" value="1"/>
</dbReference>
<evidence type="ECO:0000256" key="15">
    <source>
        <dbReference type="PIRSR" id="PIRSR000114-1"/>
    </source>
</evidence>
<accession>A0A069CVF7</accession>
<dbReference type="PANTHER" id="PTHR11728:SF1">
    <property type="entry name" value="GLYCEROL-3-PHOSPHATE DEHYDROGENASE [NAD(+)] 2, CHLOROPLASTIC"/>
    <property type="match status" value="1"/>
</dbReference>
<feature type="binding site" evidence="14">
    <location>
        <position position="116"/>
    </location>
    <ligand>
        <name>NADPH</name>
        <dbReference type="ChEBI" id="CHEBI:57783"/>
    </ligand>
</feature>
<gene>
    <name evidence="14 21" type="primary">gpsA</name>
    <name evidence="21" type="ORF">WOSG25_100300</name>
</gene>
<comment type="similarity">
    <text evidence="1 14 18">Belongs to the NAD-dependent glycerol-3-phosphate dehydrogenase family.</text>
</comment>
<keyword evidence="6 14" id="KW-0520">NAD</keyword>
<keyword evidence="3 14" id="KW-0547">Nucleotide-binding</keyword>
<dbReference type="Proteomes" id="UP000030643">
    <property type="component" value="Unassembled WGS sequence"/>
</dbReference>
<keyword evidence="9 14" id="KW-1208">Phospholipid metabolism</keyword>
<dbReference type="GO" id="GO:0046168">
    <property type="term" value="P:glycerol-3-phosphate catabolic process"/>
    <property type="evidence" value="ECO:0007669"/>
    <property type="project" value="InterPro"/>
</dbReference>
<dbReference type="Gene3D" id="3.40.50.720">
    <property type="entry name" value="NAD(P)-binding Rossmann-like Domain"/>
    <property type="match status" value="1"/>
</dbReference>
<evidence type="ECO:0000256" key="4">
    <source>
        <dbReference type="ARBA" id="ARBA00022857"/>
    </source>
</evidence>
<feature type="binding site" evidence="14">
    <location>
        <position position="267"/>
    </location>
    <ligand>
        <name>sn-glycerol 3-phosphate</name>
        <dbReference type="ChEBI" id="CHEBI:57597"/>
    </ligand>
</feature>
<feature type="binding site" evidence="16">
    <location>
        <position position="116"/>
    </location>
    <ligand>
        <name>substrate</name>
    </ligand>
</feature>
<dbReference type="FunFam" id="3.40.50.720:FF:000019">
    <property type="entry name" value="Glycerol-3-phosphate dehydrogenase [NAD(P)+]"/>
    <property type="match status" value="1"/>
</dbReference>
<feature type="binding site" evidence="17">
    <location>
        <begin position="15"/>
        <end position="20"/>
    </location>
    <ligand>
        <name>NAD(+)</name>
        <dbReference type="ChEBI" id="CHEBI:57540"/>
    </ligand>
</feature>
<dbReference type="GO" id="GO:0046167">
    <property type="term" value="P:glycerol-3-phosphate biosynthetic process"/>
    <property type="evidence" value="ECO:0007669"/>
    <property type="project" value="UniProtKB-UniRule"/>
</dbReference>
<evidence type="ECO:0000259" key="19">
    <source>
        <dbReference type="Pfam" id="PF01210"/>
    </source>
</evidence>
<dbReference type="InterPro" id="IPR006109">
    <property type="entry name" value="G3P_DH_NAD-dep_C"/>
</dbReference>
<comment type="catalytic activity">
    <reaction evidence="14">
        <text>sn-glycerol 3-phosphate + NAD(+) = dihydroxyacetone phosphate + NADH + H(+)</text>
        <dbReference type="Rhea" id="RHEA:11092"/>
        <dbReference type="ChEBI" id="CHEBI:15378"/>
        <dbReference type="ChEBI" id="CHEBI:57540"/>
        <dbReference type="ChEBI" id="CHEBI:57597"/>
        <dbReference type="ChEBI" id="CHEBI:57642"/>
        <dbReference type="ChEBI" id="CHEBI:57945"/>
        <dbReference type="EC" id="1.1.1.94"/>
    </reaction>
</comment>
<evidence type="ECO:0000256" key="17">
    <source>
        <dbReference type="PIRSR" id="PIRSR000114-3"/>
    </source>
</evidence>
<comment type="caution">
    <text evidence="14">Lacks conserved residue(s) required for the propagation of feature annotation.</text>
</comment>
<dbReference type="InterPro" id="IPR036291">
    <property type="entry name" value="NAD(P)-bd_dom_sf"/>
</dbReference>
<feature type="binding site" evidence="14">
    <location>
        <position position="116"/>
    </location>
    <ligand>
        <name>sn-glycerol 3-phosphate</name>
        <dbReference type="ChEBI" id="CHEBI:57597"/>
    </ligand>
</feature>
<feature type="binding site" evidence="14">
    <location>
        <position position="149"/>
    </location>
    <ligand>
        <name>sn-glycerol 3-phosphate</name>
        <dbReference type="ChEBI" id="CHEBI:57597"/>
    </ligand>
</feature>
<feature type="binding site" evidence="14">
    <location>
        <position position="56"/>
    </location>
    <ligand>
        <name>NADPH</name>
        <dbReference type="ChEBI" id="CHEBI:57783"/>
    </ligand>
</feature>
<evidence type="ECO:0000313" key="22">
    <source>
        <dbReference type="Proteomes" id="UP000030643"/>
    </source>
</evidence>
<evidence type="ECO:0000256" key="10">
    <source>
        <dbReference type="ARBA" id="ARBA00052716"/>
    </source>
</evidence>
<evidence type="ECO:0000256" key="9">
    <source>
        <dbReference type="ARBA" id="ARBA00023264"/>
    </source>
</evidence>
<dbReference type="InterPro" id="IPR008927">
    <property type="entry name" value="6-PGluconate_DH-like_C_sf"/>
</dbReference>
<dbReference type="EMBL" id="DF820493">
    <property type="protein sequence ID" value="GAK31464.1"/>
    <property type="molecule type" value="Genomic_DNA"/>
</dbReference>
<comment type="pathway">
    <text evidence="14">Membrane lipid metabolism; glycerophospholipid metabolism.</text>
</comment>
<dbReference type="GO" id="GO:0051287">
    <property type="term" value="F:NAD binding"/>
    <property type="evidence" value="ECO:0007669"/>
    <property type="project" value="InterPro"/>
</dbReference>
<feature type="binding site" evidence="17">
    <location>
        <position position="266"/>
    </location>
    <ligand>
        <name>NAD(+)</name>
        <dbReference type="ChEBI" id="CHEBI:57540"/>
    </ligand>
</feature>
<feature type="binding site" evidence="14">
    <location>
        <position position="202"/>
    </location>
    <ligand>
        <name>sn-glycerol 3-phosphate</name>
        <dbReference type="ChEBI" id="CHEBI:57597"/>
    </ligand>
</feature>
<dbReference type="GO" id="GO:0006650">
    <property type="term" value="P:glycerophospholipid metabolic process"/>
    <property type="evidence" value="ECO:0007669"/>
    <property type="project" value="UniProtKB-UniRule"/>
</dbReference>
<evidence type="ECO:0000256" key="5">
    <source>
        <dbReference type="ARBA" id="ARBA00023002"/>
    </source>
</evidence>
<dbReference type="NCBIfam" id="NF000942">
    <property type="entry name" value="PRK00094.1-4"/>
    <property type="match status" value="1"/>
</dbReference>
<dbReference type="Gene3D" id="1.10.1040.10">
    <property type="entry name" value="N-(1-d-carboxylethyl)-l-norvaline Dehydrogenase, domain 2"/>
    <property type="match status" value="1"/>
</dbReference>
<feature type="binding site" evidence="14">
    <location>
        <position position="151"/>
    </location>
    <ligand>
        <name>NADPH</name>
        <dbReference type="ChEBI" id="CHEBI:57783"/>
    </ligand>
</feature>
<keyword evidence="5 14" id="KW-0560">Oxidoreductase</keyword>
<dbReference type="GO" id="GO:0005829">
    <property type="term" value="C:cytosol"/>
    <property type="evidence" value="ECO:0007669"/>
    <property type="project" value="TreeGrafter"/>
</dbReference>
<feature type="binding site" evidence="14">
    <location>
        <position position="292"/>
    </location>
    <ligand>
        <name>NADPH</name>
        <dbReference type="ChEBI" id="CHEBI:57783"/>
    </ligand>
</feature>
<organism evidence="21 22">
    <name type="scientific">Weissella oryzae (strain DSM 25784 / JCM 18191 / LMG 30913 / SG25)</name>
    <dbReference type="NCBI Taxonomy" id="1329250"/>
    <lineage>
        <taxon>Bacteria</taxon>
        <taxon>Bacillati</taxon>
        <taxon>Bacillota</taxon>
        <taxon>Bacilli</taxon>
        <taxon>Lactobacillales</taxon>
        <taxon>Lactobacillaceae</taxon>
        <taxon>Weissella</taxon>
    </lineage>
</organism>
<keyword evidence="4 14" id="KW-0521">NADP</keyword>
<proteinExistence type="inferred from homology"/>
<feature type="binding site" evidence="14">
    <location>
        <position position="266"/>
    </location>
    <ligand>
        <name>NADPH</name>
        <dbReference type="ChEBI" id="CHEBI:57783"/>
    </ligand>
</feature>
<dbReference type="FunFam" id="1.10.1040.10:FF:000001">
    <property type="entry name" value="Glycerol-3-phosphate dehydrogenase [NAD(P)+]"/>
    <property type="match status" value="1"/>
</dbReference>
<evidence type="ECO:0000256" key="1">
    <source>
        <dbReference type="ARBA" id="ARBA00011009"/>
    </source>
</evidence>
<protein>
    <recommendedName>
        <fullName evidence="12 14">Glycerol-3-phosphate dehydrogenase [NAD(P)+]</fullName>
        <ecNumber evidence="11 14">1.1.1.94</ecNumber>
    </recommendedName>
    <alternativeName>
        <fullName evidence="14">NAD(P)(+)-dependent glycerol-3-phosphate dehydrogenase</fullName>
    </alternativeName>
    <alternativeName>
        <fullName evidence="13 14">NAD(P)H-dependent dihydroxyacetone-phosphate reductase</fullName>
    </alternativeName>
</protein>
<evidence type="ECO:0000256" key="13">
    <source>
        <dbReference type="ARBA" id="ARBA00080511"/>
    </source>
</evidence>
<evidence type="ECO:0000256" key="3">
    <source>
        <dbReference type="ARBA" id="ARBA00022741"/>
    </source>
</evidence>
<dbReference type="InterPro" id="IPR006168">
    <property type="entry name" value="G3P_DH_NAD-dep"/>
</dbReference>
<evidence type="ECO:0000256" key="14">
    <source>
        <dbReference type="HAMAP-Rule" id="MF_00394"/>
    </source>
</evidence>
<keyword evidence="2 14" id="KW-0444">Lipid biosynthesis</keyword>
<feature type="binding site" evidence="14">
    <location>
        <position position="266"/>
    </location>
    <ligand>
        <name>sn-glycerol 3-phosphate</name>
        <dbReference type="ChEBI" id="CHEBI:57597"/>
    </ligand>
</feature>
<feature type="domain" description="Glycerol-3-phosphate dehydrogenase NAD-dependent C-terminal" evidence="20">
    <location>
        <begin position="191"/>
        <end position="331"/>
    </location>
</feature>
<dbReference type="UniPathway" id="UPA00940"/>
<feature type="binding site" evidence="17">
    <location>
        <position position="151"/>
    </location>
    <ligand>
        <name>NAD(+)</name>
        <dbReference type="ChEBI" id="CHEBI:57540"/>
    </ligand>
</feature>
<keyword evidence="22" id="KW-1185">Reference proteome</keyword>
<dbReference type="SUPFAM" id="SSF48179">
    <property type="entry name" value="6-phosphogluconate dehydrogenase C-terminal domain-like"/>
    <property type="match status" value="1"/>
</dbReference>
<evidence type="ECO:0000259" key="20">
    <source>
        <dbReference type="Pfam" id="PF07479"/>
    </source>
</evidence>
<evidence type="ECO:0000256" key="18">
    <source>
        <dbReference type="RuleBase" id="RU000437"/>
    </source>
</evidence>
<dbReference type="eggNOG" id="COG0240">
    <property type="taxonomic scope" value="Bacteria"/>
</dbReference>
<feature type="binding site" evidence="16">
    <location>
        <begin position="266"/>
        <end position="267"/>
    </location>
    <ligand>
        <name>substrate</name>
    </ligand>
</feature>
<dbReference type="Pfam" id="PF01210">
    <property type="entry name" value="NAD_Gly3P_dh_N"/>
    <property type="match status" value="1"/>
</dbReference>
<keyword evidence="14" id="KW-0963">Cytoplasm</keyword>
<feature type="domain" description="Glycerol-3-phosphate dehydrogenase NAD-dependent N-terminal" evidence="19">
    <location>
        <begin position="11"/>
        <end position="171"/>
    </location>
</feature>
<feature type="binding site" evidence="14">
    <location>
        <position position="147"/>
    </location>
    <ligand>
        <name>sn-glycerol 3-phosphate</name>
        <dbReference type="ChEBI" id="CHEBI:57597"/>
    </ligand>
</feature>
<reference evidence="22" key="1">
    <citation type="journal article" date="2014" name="Genome Announc.">
        <title>Draft genome sequence of Weissella oryzae SG25T, isolated from fermented rice grains.</title>
        <authorList>
            <person name="Tanizawa Y."/>
            <person name="Fujisawa T."/>
            <person name="Mochizuki T."/>
            <person name="Kaminuma E."/>
            <person name="Suzuki Y."/>
            <person name="Nakamura Y."/>
            <person name="Tohno M."/>
        </authorList>
    </citation>
    <scope>NUCLEOTIDE SEQUENCE [LARGE SCALE GENOMIC DNA]</scope>
    <source>
        <strain evidence="22">DSM 25784 / JCM 18191 / LMG 30913 / SG25</strain>
    </source>
</reference>
<evidence type="ECO:0000256" key="6">
    <source>
        <dbReference type="ARBA" id="ARBA00023027"/>
    </source>
</evidence>
<dbReference type="HAMAP" id="MF_00394">
    <property type="entry name" value="NAD_Glyc3P_dehydrog"/>
    <property type="match status" value="1"/>
</dbReference>
<evidence type="ECO:0000256" key="11">
    <source>
        <dbReference type="ARBA" id="ARBA00066687"/>
    </source>
</evidence>
<dbReference type="EC" id="1.1.1.94" evidence="11 14"/>
<evidence type="ECO:0000256" key="8">
    <source>
        <dbReference type="ARBA" id="ARBA00023209"/>
    </source>
</evidence>
<keyword evidence="7 14" id="KW-0443">Lipid metabolism</keyword>
<evidence type="ECO:0000313" key="21">
    <source>
        <dbReference type="EMBL" id="GAK31464.1"/>
    </source>
</evidence>
<feature type="binding site" evidence="14">
    <location>
        <position position="290"/>
    </location>
    <ligand>
        <name>NADPH</name>
        <dbReference type="ChEBI" id="CHEBI:57783"/>
    </ligand>
</feature>
<dbReference type="NCBIfam" id="NF000940">
    <property type="entry name" value="PRK00094.1-2"/>
    <property type="match status" value="1"/>
</dbReference>
<dbReference type="STRING" id="1329250.WOSG25_100300"/>